<evidence type="ECO:0000256" key="2">
    <source>
        <dbReference type="SAM" id="Phobius"/>
    </source>
</evidence>
<dbReference type="SUPFAM" id="SSF81383">
    <property type="entry name" value="F-box domain"/>
    <property type="match status" value="1"/>
</dbReference>
<keyword evidence="2" id="KW-0812">Transmembrane</keyword>
<feature type="region of interest" description="Disordered" evidence="1">
    <location>
        <begin position="142"/>
        <end position="166"/>
    </location>
</feature>
<feature type="transmembrane region" description="Helical" evidence="2">
    <location>
        <begin position="20"/>
        <end position="42"/>
    </location>
</feature>
<dbReference type="EMBL" id="BLAL01000034">
    <property type="protein sequence ID" value="GES78140.1"/>
    <property type="molecule type" value="Genomic_DNA"/>
</dbReference>
<dbReference type="PROSITE" id="PS50181">
    <property type="entry name" value="FBOX"/>
    <property type="match status" value="1"/>
</dbReference>
<organism evidence="4 5">
    <name type="scientific">Rhizophagus clarus</name>
    <dbReference type="NCBI Taxonomy" id="94130"/>
    <lineage>
        <taxon>Eukaryota</taxon>
        <taxon>Fungi</taxon>
        <taxon>Fungi incertae sedis</taxon>
        <taxon>Mucoromycota</taxon>
        <taxon>Glomeromycotina</taxon>
        <taxon>Glomeromycetes</taxon>
        <taxon>Glomerales</taxon>
        <taxon>Glomeraceae</taxon>
        <taxon>Rhizophagus</taxon>
    </lineage>
</organism>
<reference evidence="4" key="1">
    <citation type="submission" date="2019-10" db="EMBL/GenBank/DDBJ databases">
        <title>Conservation and host-specific expression of non-tandemly repeated heterogenous ribosome RNA gene in arbuscular mycorrhizal fungi.</title>
        <authorList>
            <person name="Maeda T."/>
            <person name="Kobayashi Y."/>
            <person name="Nakagawa T."/>
            <person name="Ezawa T."/>
            <person name="Yamaguchi K."/>
            <person name="Bino T."/>
            <person name="Nishimoto Y."/>
            <person name="Shigenobu S."/>
            <person name="Kawaguchi M."/>
        </authorList>
    </citation>
    <scope>NUCLEOTIDE SEQUENCE</scope>
    <source>
        <strain evidence="4">HR1</strain>
    </source>
</reference>
<gene>
    <name evidence="4" type="ORF">RCL2_000545700</name>
</gene>
<evidence type="ECO:0000313" key="4">
    <source>
        <dbReference type="EMBL" id="GES78140.1"/>
    </source>
</evidence>
<accession>A0A8H3QES7</accession>
<evidence type="ECO:0000256" key="1">
    <source>
        <dbReference type="SAM" id="MobiDB-lite"/>
    </source>
</evidence>
<feature type="domain" description="F-box" evidence="3">
    <location>
        <begin position="263"/>
        <end position="315"/>
    </location>
</feature>
<dbReference type="InterPro" id="IPR001810">
    <property type="entry name" value="F-box_dom"/>
</dbReference>
<dbReference type="PROSITE" id="PS51257">
    <property type="entry name" value="PROKAR_LIPOPROTEIN"/>
    <property type="match status" value="1"/>
</dbReference>
<feature type="compositionally biased region" description="Basic residues" evidence="1">
    <location>
        <begin position="148"/>
        <end position="166"/>
    </location>
</feature>
<dbReference type="InterPro" id="IPR036047">
    <property type="entry name" value="F-box-like_dom_sf"/>
</dbReference>
<name>A0A8H3QES7_9GLOM</name>
<evidence type="ECO:0000259" key="3">
    <source>
        <dbReference type="PROSITE" id="PS50181"/>
    </source>
</evidence>
<sequence length="731" mass="86796">MQKLVILFLINKSYKSVLIYLSLISCCIIKPVVMALQIYSWYASFPTWNETSFDHVRDFNQPPPPGVDYQQYNMSTSLPIQSSYNNPVHSVYTSQLPYTPQQLYANTSYANYLPRNNENTNVQMIVSSNSYIFPQPEIFSSSSEHYRNPKSNKSKKRKGRRGKKKKAVVDFACLNSKIKNQPSCTVNNDKLKKKKKNVLDDGGDESIVQNKGELAQQFYREKKNPELETKPIKAIKKELNDNVTRPTFSFSTSKQSLKNNDYTCIAMRLPLEIFVKIVEYSTAETTLALTFTCRKWYIWLTDEKSAYIDQAWRRSRKNTHPRRRKPKNGVREMVHTIQKMKPKPEWFYECDMCYKKSNVMKWQFRDSLEEHRFDNGNSSSAASIFRDIIILRVENVESMAQLLANELLIMTFKELLNETSFEYMNSIYRVCKKWKKLIELVLIEEIEFRLKNKLFIEYGFSNCSTQNISYDFSNSAFNILISGKLIFYREKNLHEKYEIKSNIEWNYEDCMCISNPIMAQLLANELLIMTFKELLNETSFEYMSSIYTVCKKWKNLIELVLIEEIEFRLNNKLLIEYDYCSAKSIKYDFSNSSFNIFINENHYNPYFSNIPEDIEKRKIYVNFQYKNSENNEYLVELNLGTVLFLFDKYEIKSEIEWNHKDCMCIYTKEFITIEKLVISLKKMCIILDLLDEKLNTEKYQYECIVKKRIIDYDECNFDFIDFGEFDLYPYY</sequence>
<dbReference type="OrthoDB" id="2363084at2759"/>
<keyword evidence="2" id="KW-1133">Transmembrane helix</keyword>
<keyword evidence="2" id="KW-0472">Membrane</keyword>
<dbReference type="Proteomes" id="UP000615446">
    <property type="component" value="Unassembled WGS sequence"/>
</dbReference>
<protein>
    <recommendedName>
        <fullName evidence="3">F-box domain-containing protein</fullName>
    </recommendedName>
</protein>
<dbReference type="AlphaFoldDB" id="A0A8H3QES7"/>
<comment type="caution">
    <text evidence="4">The sequence shown here is derived from an EMBL/GenBank/DDBJ whole genome shotgun (WGS) entry which is preliminary data.</text>
</comment>
<proteinExistence type="predicted"/>
<evidence type="ECO:0000313" key="5">
    <source>
        <dbReference type="Proteomes" id="UP000615446"/>
    </source>
</evidence>